<dbReference type="AlphaFoldDB" id="A0A7S3G569"/>
<dbReference type="Pfam" id="PF22956">
    <property type="entry name" value="VPS15-like_hel"/>
    <property type="match status" value="1"/>
</dbReference>
<feature type="repeat" description="HEAT" evidence="3">
    <location>
        <begin position="391"/>
        <end position="429"/>
    </location>
</feature>
<protein>
    <recommendedName>
        <fullName evidence="4">TOG domain-containing protein</fullName>
    </recommendedName>
</protein>
<feature type="repeat" description="HEAT" evidence="3">
    <location>
        <begin position="352"/>
        <end position="390"/>
    </location>
</feature>
<feature type="repeat" description="HEAT" evidence="3">
    <location>
        <begin position="4"/>
        <end position="42"/>
    </location>
</feature>
<keyword evidence="1" id="KW-0677">Repeat</keyword>
<feature type="domain" description="TOG" evidence="4">
    <location>
        <begin position="267"/>
        <end position="503"/>
    </location>
</feature>
<dbReference type="Pfam" id="PF02985">
    <property type="entry name" value="HEAT"/>
    <property type="match status" value="1"/>
</dbReference>
<feature type="repeat" description="HEAT" evidence="3">
    <location>
        <begin position="235"/>
        <end position="273"/>
    </location>
</feature>
<accession>A0A7S3G569</accession>
<dbReference type="GO" id="GO:0005634">
    <property type="term" value="C:nucleus"/>
    <property type="evidence" value="ECO:0007669"/>
    <property type="project" value="TreeGrafter"/>
</dbReference>
<evidence type="ECO:0000259" key="4">
    <source>
        <dbReference type="SMART" id="SM01349"/>
    </source>
</evidence>
<feature type="repeat" description="HEAT" evidence="3">
    <location>
        <begin position="313"/>
        <end position="351"/>
    </location>
</feature>
<organism evidence="5">
    <name type="scientific">Palpitomonas bilix</name>
    <dbReference type="NCBI Taxonomy" id="652834"/>
    <lineage>
        <taxon>Eukaryota</taxon>
        <taxon>Eukaryota incertae sedis</taxon>
    </lineage>
</organism>
<dbReference type="PANTHER" id="PTHR10648">
    <property type="entry name" value="SERINE/THREONINE-PROTEIN PHOSPHATASE PP2A 65 KDA REGULATORY SUBUNIT"/>
    <property type="match status" value="1"/>
</dbReference>
<dbReference type="InterPro" id="IPR011989">
    <property type="entry name" value="ARM-like"/>
</dbReference>
<evidence type="ECO:0000256" key="2">
    <source>
        <dbReference type="ARBA" id="ARBA00038332"/>
    </source>
</evidence>
<comment type="similarity">
    <text evidence="2">Belongs to the phosphatase 2A regulatory subunit A family.</text>
</comment>
<gene>
    <name evidence="5" type="ORF">PBIL07802_LOCUS12532</name>
</gene>
<dbReference type="InterPro" id="IPR034085">
    <property type="entry name" value="TOG"/>
</dbReference>
<feature type="repeat" description="HEAT" evidence="3">
    <location>
        <begin position="509"/>
        <end position="547"/>
    </location>
</feature>
<dbReference type="GO" id="GO:0005829">
    <property type="term" value="C:cytosol"/>
    <property type="evidence" value="ECO:0007669"/>
    <property type="project" value="TreeGrafter"/>
</dbReference>
<feature type="repeat" description="HEAT" evidence="3">
    <location>
        <begin position="430"/>
        <end position="468"/>
    </location>
</feature>
<dbReference type="PROSITE" id="PS50077">
    <property type="entry name" value="HEAT_REPEAT"/>
    <property type="match status" value="10"/>
</dbReference>
<dbReference type="InterPro" id="IPR021133">
    <property type="entry name" value="HEAT_type_2"/>
</dbReference>
<dbReference type="InterPro" id="IPR016024">
    <property type="entry name" value="ARM-type_fold"/>
</dbReference>
<dbReference type="InterPro" id="IPR055231">
    <property type="entry name" value="2AA_helical"/>
</dbReference>
<dbReference type="SMART" id="SM01349">
    <property type="entry name" value="TOG"/>
    <property type="match status" value="1"/>
</dbReference>
<feature type="repeat" description="HEAT" evidence="3">
    <location>
        <begin position="274"/>
        <end position="312"/>
    </location>
</feature>
<dbReference type="Gene3D" id="1.25.10.10">
    <property type="entry name" value="Leucine-rich Repeat Variant"/>
    <property type="match status" value="1"/>
</dbReference>
<dbReference type="Pfam" id="PF22646">
    <property type="entry name" value="PPP2R1A-like_HEAT"/>
    <property type="match status" value="1"/>
</dbReference>
<evidence type="ECO:0000313" key="5">
    <source>
        <dbReference type="EMBL" id="CAE0250331.1"/>
    </source>
</evidence>
<dbReference type="InterPro" id="IPR054573">
    <property type="entry name" value="PP2A/SF3B1-like_HEAT"/>
</dbReference>
<reference evidence="5" key="1">
    <citation type="submission" date="2021-01" db="EMBL/GenBank/DDBJ databases">
        <authorList>
            <person name="Corre E."/>
            <person name="Pelletier E."/>
            <person name="Niang G."/>
            <person name="Scheremetjew M."/>
            <person name="Finn R."/>
            <person name="Kale V."/>
            <person name="Holt S."/>
            <person name="Cochrane G."/>
            <person name="Meng A."/>
            <person name="Brown T."/>
            <person name="Cohen L."/>
        </authorList>
    </citation>
    <scope>NUCLEOTIDE SEQUENCE</scope>
    <source>
        <strain evidence="5">NIES-2562</strain>
    </source>
</reference>
<dbReference type="GO" id="GO:0019888">
    <property type="term" value="F:protein phosphatase regulator activity"/>
    <property type="evidence" value="ECO:0007669"/>
    <property type="project" value="TreeGrafter"/>
</dbReference>
<dbReference type="PANTHER" id="PTHR10648:SF4">
    <property type="entry name" value="PROTEIN PHOSPHATASE 2 (FORMERLY 2A), REGULATORY SUBUNIT A, BETA ISOFORM-RELATED"/>
    <property type="match status" value="1"/>
</dbReference>
<feature type="repeat" description="HEAT" evidence="3">
    <location>
        <begin position="157"/>
        <end position="195"/>
    </location>
</feature>
<evidence type="ECO:0000256" key="3">
    <source>
        <dbReference type="PROSITE-ProRule" id="PRU00103"/>
    </source>
</evidence>
<proteinExistence type="inferred from homology"/>
<dbReference type="InterPro" id="IPR000357">
    <property type="entry name" value="HEAT"/>
</dbReference>
<dbReference type="EMBL" id="HBIB01019225">
    <property type="protein sequence ID" value="CAE0250331.1"/>
    <property type="molecule type" value="Transcribed_RNA"/>
</dbReference>
<sequence length="574" mass="62462">MADPIELLVEELKDDDIETRIAAMKRLRTIGIALGPDRARAELLPFLLECTEGDDEVLMALAEQLGGFVELVGGPQYAPNVLRVLEVLCEVEETCVREKAVISTHQVADKISDDLIQTEIIPIVKRLGSGDWFTPRISSASLIPACYARAGGQQHDLIDLLKLFAQDDMPMVRQAAFDSMAKILPAAGASVFKSELRGLFENLVHDEQDTIRCLLVDNCISIGKIVAANEAAEMALPIARSLSEDNSWRVRLAIAKNIDAVMKALGKSAAASDLADSFEQLLSDIELEVRSAALDKLGDVGAIIGADTVVEKILPTLKELCLDAEQRVRIKLAGALGALAKVLGKDGTKSQVIPLMTKLLEDETTEVRVNVIDSAVSVSEVVGADSISQTVLPKIIASMQDKQWRVREAIVRNAPALGSVLGVDVFGSKLLSLLLEALADSVQKIRSSAVETIQPLSKNFGWDYVYKNFLSKALSLFEEKKYYLHRMTSIYSVMEASSVAPKNVVTETLLPIVIKSFADPVPNIRILACKAVVKIAPFADASALQSRVKARMQELSQDKDDDVRFFAGEALSHM</sequence>
<name>A0A7S3G569_9EUKA</name>
<dbReference type="InterPro" id="IPR051023">
    <property type="entry name" value="PP2A_Regulatory_Subunit_A"/>
</dbReference>
<evidence type="ECO:0000256" key="1">
    <source>
        <dbReference type="ARBA" id="ARBA00022737"/>
    </source>
</evidence>
<dbReference type="GO" id="GO:0000159">
    <property type="term" value="C:protein phosphatase type 2A complex"/>
    <property type="evidence" value="ECO:0007669"/>
    <property type="project" value="TreeGrafter"/>
</dbReference>
<feature type="repeat" description="HEAT" evidence="3">
    <location>
        <begin position="548"/>
        <end position="574"/>
    </location>
</feature>
<dbReference type="SUPFAM" id="SSF48371">
    <property type="entry name" value="ARM repeat"/>
    <property type="match status" value="1"/>
</dbReference>